<evidence type="ECO:0000313" key="2">
    <source>
        <dbReference type="Proteomes" id="UP001054837"/>
    </source>
</evidence>
<accession>A0AAV4VF84</accession>
<proteinExistence type="predicted"/>
<dbReference type="Proteomes" id="UP001054837">
    <property type="component" value="Unassembled WGS sequence"/>
</dbReference>
<sequence>MPSARTIMSSANPRQHPPITAFLEVTDLWISGCFEQLCARRVALHYTAFEVNCFGEFICYMEMSADSRVEMSEDLYVCITRTQEFKISDKMSVPNQVKGPGKVKQEYRLSVTLDASVLETSVHEPTLCTKPKRIID</sequence>
<organism evidence="1 2">
    <name type="scientific">Caerostris darwini</name>
    <dbReference type="NCBI Taxonomy" id="1538125"/>
    <lineage>
        <taxon>Eukaryota</taxon>
        <taxon>Metazoa</taxon>
        <taxon>Ecdysozoa</taxon>
        <taxon>Arthropoda</taxon>
        <taxon>Chelicerata</taxon>
        <taxon>Arachnida</taxon>
        <taxon>Araneae</taxon>
        <taxon>Araneomorphae</taxon>
        <taxon>Entelegynae</taxon>
        <taxon>Araneoidea</taxon>
        <taxon>Araneidae</taxon>
        <taxon>Caerostris</taxon>
    </lineage>
</organism>
<dbReference type="EMBL" id="BPLQ01012944">
    <property type="protein sequence ID" value="GIY68787.1"/>
    <property type="molecule type" value="Genomic_DNA"/>
</dbReference>
<name>A0AAV4VF84_9ARAC</name>
<protein>
    <submittedName>
        <fullName evidence="1">Uncharacterized protein</fullName>
    </submittedName>
</protein>
<reference evidence="1 2" key="1">
    <citation type="submission" date="2021-06" db="EMBL/GenBank/DDBJ databases">
        <title>Caerostris darwini draft genome.</title>
        <authorList>
            <person name="Kono N."/>
            <person name="Arakawa K."/>
        </authorList>
    </citation>
    <scope>NUCLEOTIDE SEQUENCE [LARGE SCALE GENOMIC DNA]</scope>
</reference>
<comment type="caution">
    <text evidence="1">The sequence shown here is derived from an EMBL/GenBank/DDBJ whole genome shotgun (WGS) entry which is preliminary data.</text>
</comment>
<gene>
    <name evidence="1" type="ORF">CDAR_120341</name>
</gene>
<evidence type="ECO:0000313" key="1">
    <source>
        <dbReference type="EMBL" id="GIY68787.1"/>
    </source>
</evidence>
<keyword evidence="2" id="KW-1185">Reference proteome</keyword>
<dbReference type="AlphaFoldDB" id="A0AAV4VF84"/>